<reference evidence="2" key="1">
    <citation type="journal article" date="2023" name="Science">
        <title>Genome structures resolve the early diversification of teleost fishes.</title>
        <authorList>
            <person name="Parey E."/>
            <person name="Louis A."/>
            <person name="Montfort J."/>
            <person name="Bouchez O."/>
            <person name="Roques C."/>
            <person name="Iampietro C."/>
            <person name="Lluch J."/>
            <person name="Castinel A."/>
            <person name="Donnadieu C."/>
            <person name="Desvignes T."/>
            <person name="Floi Bucao C."/>
            <person name="Jouanno E."/>
            <person name="Wen M."/>
            <person name="Mejri S."/>
            <person name="Dirks R."/>
            <person name="Jansen H."/>
            <person name="Henkel C."/>
            <person name="Chen W.J."/>
            <person name="Zahm M."/>
            <person name="Cabau C."/>
            <person name="Klopp C."/>
            <person name="Thompson A.W."/>
            <person name="Robinson-Rechavi M."/>
            <person name="Braasch I."/>
            <person name="Lecointre G."/>
            <person name="Bobe J."/>
            <person name="Postlethwait J.H."/>
            <person name="Berthelot C."/>
            <person name="Roest Crollius H."/>
            <person name="Guiguen Y."/>
        </authorList>
    </citation>
    <scope>NUCLEOTIDE SEQUENCE</scope>
    <source>
        <strain evidence="2">WJC10195</strain>
    </source>
</reference>
<gene>
    <name evidence="2" type="ORF">SKAU_G00104060</name>
</gene>
<dbReference type="EMBL" id="JAINUF010000003">
    <property type="protein sequence ID" value="KAJ8370378.1"/>
    <property type="molecule type" value="Genomic_DNA"/>
</dbReference>
<dbReference type="AlphaFoldDB" id="A0A9Q1FZY0"/>
<comment type="caution">
    <text evidence="2">The sequence shown here is derived from an EMBL/GenBank/DDBJ whole genome shotgun (WGS) entry which is preliminary data.</text>
</comment>
<proteinExistence type="predicted"/>
<evidence type="ECO:0000256" key="1">
    <source>
        <dbReference type="SAM" id="MobiDB-lite"/>
    </source>
</evidence>
<feature type="compositionally biased region" description="Basic and acidic residues" evidence="1">
    <location>
        <begin position="1"/>
        <end position="17"/>
    </location>
</feature>
<dbReference type="Proteomes" id="UP001152622">
    <property type="component" value="Chromosome 3"/>
</dbReference>
<name>A0A9Q1FZY0_SYNKA</name>
<protein>
    <submittedName>
        <fullName evidence="2">Uncharacterized protein</fullName>
    </submittedName>
</protein>
<sequence length="105" mass="10880">MPERENHCHHGTGEKWAARSGSDGRTLWTVNSAVPFLSGEAAGQWSVVGTQSCRDGSLTVRHLARTLSAAFPGADAGDYSPGVSSVAACSLVPPWAEVAAHAVHA</sequence>
<feature type="region of interest" description="Disordered" evidence="1">
    <location>
        <begin position="1"/>
        <end position="22"/>
    </location>
</feature>
<evidence type="ECO:0000313" key="3">
    <source>
        <dbReference type="Proteomes" id="UP001152622"/>
    </source>
</evidence>
<accession>A0A9Q1FZY0</accession>
<keyword evidence="3" id="KW-1185">Reference proteome</keyword>
<evidence type="ECO:0000313" key="2">
    <source>
        <dbReference type="EMBL" id="KAJ8370378.1"/>
    </source>
</evidence>
<organism evidence="2 3">
    <name type="scientific">Synaphobranchus kaupii</name>
    <name type="common">Kaup's arrowtooth eel</name>
    <dbReference type="NCBI Taxonomy" id="118154"/>
    <lineage>
        <taxon>Eukaryota</taxon>
        <taxon>Metazoa</taxon>
        <taxon>Chordata</taxon>
        <taxon>Craniata</taxon>
        <taxon>Vertebrata</taxon>
        <taxon>Euteleostomi</taxon>
        <taxon>Actinopterygii</taxon>
        <taxon>Neopterygii</taxon>
        <taxon>Teleostei</taxon>
        <taxon>Anguilliformes</taxon>
        <taxon>Synaphobranchidae</taxon>
        <taxon>Synaphobranchus</taxon>
    </lineage>
</organism>